<dbReference type="Gene3D" id="3.40.50.880">
    <property type="match status" value="1"/>
</dbReference>
<comment type="caution">
    <text evidence="1">The sequence shown here is derived from an EMBL/GenBank/DDBJ whole genome shotgun (WGS) entry which is preliminary data.</text>
</comment>
<organism evidence="1 2">
    <name type="scientific">Arenimonas soli</name>
    <dbReference type="NCBI Taxonomy" id="2269504"/>
    <lineage>
        <taxon>Bacteria</taxon>
        <taxon>Pseudomonadati</taxon>
        <taxon>Pseudomonadota</taxon>
        <taxon>Gammaproteobacteria</taxon>
        <taxon>Lysobacterales</taxon>
        <taxon>Lysobacteraceae</taxon>
        <taxon>Arenimonas</taxon>
    </lineage>
</organism>
<reference evidence="2" key="1">
    <citation type="journal article" date="2019" name="Int. J. Syst. Evol. Microbiol.">
        <title>The Global Catalogue of Microorganisms (GCM) 10K type strain sequencing project: providing services to taxonomists for standard genome sequencing and annotation.</title>
        <authorList>
            <consortium name="The Broad Institute Genomics Platform"/>
            <consortium name="The Broad Institute Genome Sequencing Center for Infectious Disease"/>
            <person name="Wu L."/>
            <person name="Ma J."/>
        </authorList>
    </citation>
    <scope>NUCLEOTIDE SEQUENCE [LARGE SCALE GENOMIC DNA]</scope>
    <source>
        <strain evidence="2">CGMCC 1.15905</strain>
    </source>
</reference>
<keyword evidence="2" id="KW-1185">Reference proteome</keyword>
<sequence>MTPATSVLGLLGLAVVLSGARLAWRVSVKSLPAGVATLRFIGQCLVAGLLWFALFPPPVAAPASTLVVLAPGAGELPAAQPGEVRVALPGAMPGADVERVPDLGTALRRHPAFGAVRVHGHGLPARDLDVAAGLPLAFEPTPLPEGLLSLDLPATAMQGQSFTVRGRLQVPAGSKVELRDPRGEILATTTPGDDGSFATTAQAGPAGPTPFSLRWLAADDTLLGEEILRLDVTAPARPRLLALAGGPGPELKYIRRWAVDAGLGLHTVIDLGGGVQLGDRPLPINAATLAEFDLVLLDERAWRQLGPAGRGRLREAVREGLGLLLRVTGRLTANDLATLREWGLDLEDSEAVRSLRWPDTRGADAAAAATNPAPLLSRRPLRLSARDGRPLHLAPDGETLVAWRNEGRGRVGATLLSDSYRWWLSGRQAAFGQHWATTVQTLARAHGENTPAAPDAAWRGERTMFCGLSEGDQVTDPDGNRITLAIDPASGAAACAGYWPATAGVHQLRRGVSTLPLFVRDPDDYPAMVAAGRQAATRALAAQAPAVEPAPHEQPGPRWPWWLAWLLASTLLWLYERRPPSAQ</sequence>
<evidence type="ECO:0000313" key="1">
    <source>
        <dbReference type="EMBL" id="GGA83876.1"/>
    </source>
</evidence>
<gene>
    <name evidence="1" type="ORF">GCM10011521_22850</name>
</gene>
<proteinExistence type="predicted"/>
<dbReference type="EMBL" id="BMKC01000003">
    <property type="protein sequence ID" value="GGA83876.1"/>
    <property type="molecule type" value="Genomic_DNA"/>
</dbReference>
<dbReference type="RefSeq" id="WP_188664290.1">
    <property type="nucleotide sequence ID" value="NZ_BMKC01000003.1"/>
</dbReference>
<evidence type="ECO:0008006" key="3">
    <source>
        <dbReference type="Google" id="ProtNLM"/>
    </source>
</evidence>
<dbReference type="InterPro" id="IPR029062">
    <property type="entry name" value="Class_I_gatase-like"/>
</dbReference>
<evidence type="ECO:0000313" key="2">
    <source>
        <dbReference type="Proteomes" id="UP000623419"/>
    </source>
</evidence>
<name>A0ABQ1HN90_9GAMM</name>
<dbReference type="SUPFAM" id="SSF52317">
    <property type="entry name" value="Class I glutamine amidotransferase-like"/>
    <property type="match status" value="1"/>
</dbReference>
<protein>
    <recommendedName>
        <fullName evidence="3">Carboxypeptidase regulatory-like domain-containing protein</fullName>
    </recommendedName>
</protein>
<dbReference type="Proteomes" id="UP000623419">
    <property type="component" value="Unassembled WGS sequence"/>
</dbReference>
<accession>A0ABQ1HN90</accession>